<dbReference type="PRINTS" id="PR01099">
    <property type="entry name" value="HYETHTZKNASE"/>
</dbReference>
<dbReference type="GO" id="GO:0005524">
    <property type="term" value="F:ATP binding"/>
    <property type="evidence" value="ECO:0007669"/>
    <property type="project" value="UniProtKB-UniRule"/>
</dbReference>
<dbReference type="GO" id="GO:0009228">
    <property type="term" value="P:thiamine biosynthetic process"/>
    <property type="evidence" value="ECO:0007669"/>
    <property type="project" value="UniProtKB-KW"/>
</dbReference>
<keyword evidence="7 11" id="KW-0418">Kinase</keyword>
<dbReference type="PIRSF" id="PIRSF000513">
    <property type="entry name" value="Thz_kinase"/>
    <property type="match status" value="1"/>
</dbReference>
<dbReference type="EC" id="2.7.1.50" evidence="11"/>
<dbReference type="InterPro" id="IPR000417">
    <property type="entry name" value="Hyethyz_kinase"/>
</dbReference>
<comment type="catalytic activity">
    <reaction evidence="1 11">
        <text>5-(2-hydroxyethyl)-4-methylthiazole + ATP = 4-methyl-5-(2-phosphooxyethyl)-thiazole + ADP + H(+)</text>
        <dbReference type="Rhea" id="RHEA:24212"/>
        <dbReference type="ChEBI" id="CHEBI:15378"/>
        <dbReference type="ChEBI" id="CHEBI:17957"/>
        <dbReference type="ChEBI" id="CHEBI:30616"/>
        <dbReference type="ChEBI" id="CHEBI:58296"/>
        <dbReference type="ChEBI" id="CHEBI:456216"/>
        <dbReference type="EC" id="2.7.1.50"/>
    </reaction>
</comment>
<dbReference type="CDD" id="cd01170">
    <property type="entry name" value="THZ_kinase"/>
    <property type="match status" value="1"/>
</dbReference>
<evidence type="ECO:0000256" key="10">
    <source>
        <dbReference type="ARBA" id="ARBA00022977"/>
    </source>
</evidence>
<dbReference type="NCBIfam" id="TIGR00694">
    <property type="entry name" value="thiM"/>
    <property type="match status" value="1"/>
</dbReference>
<name>A0AAW7ZAF3_9FIRM</name>
<comment type="caution">
    <text evidence="12">The sequence shown here is derived from an EMBL/GenBank/DDBJ whole genome shotgun (WGS) entry which is preliminary data.</text>
</comment>
<dbReference type="NCBIfam" id="NF006830">
    <property type="entry name" value="PRK09355.1"/>
    <property type="match status" value="1"/>
</dbReference>
<comment type="function">
    <text evidence="11">Catalyzes the phosphorylation of the hydroxyl group of 4-methyl-5-beta-hydroxyethylthiazole (THZ).</text>
</comment>
<keyword evidence="9 11" id="KW-0460">Magnesium</keyword>
<evidence type="ECO:0000256" key="3">
    <source>
        <dbReference type="ARBA" id="ARBA00004868"/>
    </source>
</evidence>
<dbReference type="Gene3D" id="3.40.1190.20">
    <property type="match status" value="1"/>
</dbReference>
<keyword evidence="6 11" id="KW-0547">Nucleotide-binding</keyword>
<dbReference type="RefSeq" id="WP_304541714.1">
    <property type="nucleotide sequence ID" value="NZ_JARPTC010000006.1"/>
</dbReference>
<comment type="pathway">
    <text evidence="3 11">Cofactor biosynthesis; thiamine diphosphate biosynthesis; 4-methyl-5-(2-phosphoethyl)-thiazole from 5-(2-hydroxyethyl)-4-methylthiazole: step 1/1.</text>
</comment>
<dbReference type="EMBL" id="JARPTC010000006">
    <property type="protein sequence ID" value="MDO7786647.1"/>
    <property type="molecule type" value="Genomic_DNA"/>
</dbReference>
<feature type="binding site" evidence="11">
    <location>
        <position position="194"/>
    </location>
    <ligand>
        <name>substrate</name>
    </ligand>
</feature>
<feature type="binding site" evidence="11">
    <location>
        <position position="122"/>
    </location>
    <ligand>
        <name>ATP</name>
        <dbReference type="ChEBI" id="CHEBI:30616"/>
    </ligand>
</feature>
<evidence type="ECO:0000313" key="13">
    <source>
        <dbReference type="Proteomes" id="UP001172911"/>
    </source>
</evidence>
<reference evidence="12" key="1">
    <citation type="journal article" date="2023" name="J. Hazard. Mater.">
        <title>Anaerobic biodegradation of pyrene and benzo[a]pyrene by a new sulfate-reducing Desulforamulus aquiferis strain DSA.</title>
        <authorList>
            <person name="Zhang Z."/>
            <person name="Sun J."/>
            <person name="Gong X."/>
            <person name="Wang C."/>
            <person name="Wang H."/>
        </authorList>
    </citation>
    <scope>NUCLEOTIDE SEQUENCE</scope>
    <source>
        <strain evidence="12">DSA</strain>
    </source>
</reference>
<accession>A0AAW7ZAF3</accession>
<gene>
    <name evidence="11 12" type="primary">thiM</name>
    <name evidence="12" type="ORF">P6N53_05345</name>
</gene>
<dbReference type="Proteomes" id="UP001172911">
    <property type="component" value="Unassembled WGS sequence"/>
</dbReference>
<sequence>MYAYDSLWSIRQEVKSRNPLVCNLTNTVVTNFTANVLLAVGASPLMSEGEQEALELSKIVDVLVLNMGTLHPRQVEYFLKAGKAANEEHKLVVFDPVGIGATSYRNQTASDIINQVKLDLVRGNYGEISFLAGISGQTKGVDSVGSEINIENITNLAKQRGILIAATGTVDYVTDGQRTFSNKSGHALLQLVTGTGCALSSLAGAFMAVSEDKALGVLAALAYYGAAAEKAAANSQGPGSFAVNFLDALHSLKFEEFKQIMSN</sequence>
<reference evidence="12" key="2">
    <citation type="submission" date="2023-03" db="EMBL/GenBank/DDBJ databases">
        <authorList>
            <person name="Zhang Z."/>
        </authorList>
    </citation>
    <scope>NUCLEOTIDE SEQUENCE</scope>
    <source>
        <strain evidence="12">DSA</strain>
    </source>
</reference>
<keyword evidence="4 11" id="KW-0808">Transferase</keyword>
<dbReference type="AlphaFoldDB" id="A0AAW7ZAF3"/>
<keyword evidence="13" id="KW-1185">Reference proteome</keyword>
<evidence type="ECO:0000256" key="7">
    <source>
        <dbReference type="ARBA" id="ARBA00022777"/>
    </source>
</evidence>
<evidence type="ECO:0000256" key="9">
    <source>
        <dbReference type="ARBA" id="ARBA00022842"/>
    </source>
</evidence>
<keyword evidence="5 11" id="KW-0479">Metal-binding</keyword>
<comment type="similarity">
    <text evidence="11">Belongs to the Thz kinase family.</text>
</comment>
<dbReference type="Pfam" id="PF02110">
    <property type="entry name" value="HK"/>
    <property type="match status" value="1"/>
</dbReference>
<dbReference type="GO" id="GO:0009229">
    <property type="term" value="P:thiamine diphosphate biosynthetic process"/>
    <property type="evidence" value="ECO:0007669"/>
    <property type="project" value="UniProtKB-UniRule"/>
</dbReference>
<keyword evidence="10 11" id="KW-0784">Thiamine biosynthesis</keyword>
<comment type="cofactor">
    <cofactor evidence="2 11">
        <name>Mg(2+)</name>
        <dbReference type="ChEBI" id="CHEBI:18420"/>
    </cofactor>
</comment>
<organism evidence="12 13">
    <name type="scientific">Desulforamulus aquiferis</name>
    <dbReference type="NCBI Taxonomy" id="1397668"/>
    <lineage>
        <taxon>Bacteria</taxon>
        <taxon>Bacillati</taxon>
        <taxon>Bacillota</taxon>
        <taxon>Clostridia</taxon>
        <taxon>Eubacteriales</taxon>
        <taxon>Peptococcaceae</taxon>
        <taxon>Desulforamulus</taxon>
    </lineage>
</organism>
<dbReference type="HAMAP" id="MF_00228">
    <property type="entry name" value="Thz_kinase"/>
    <property type="match status" value="1"/>
</dbReference>
<evidence type="ECO:0000256" key="5">
    <source>
        <dbReference type="ARBA" id="ARBA00022723"/>
    </source>
</evidence>
<evidence type="ECO:0000256" key="1">
    <source>
        <dbReference type="ARBA" id="ARBA00001771"/>
    </source>
</evidence>
<dbReference type="InterPro" id="IPR029056">
    <property type="entry name" value="Ribokinase-like"/>
</dbReference>
<evidence type="ECO:0000256" key="8">
    <source>
        <dbReference type="ARBA" id="ARBA00022840"/>
    </source>
</evidence>
<protein>
    <recommendedName>
        <fullName evidence="11">Hydroxyethylthiazole kinase</fullName>
        <ecNumber evidence="11">2.7.1.50</ecNumber>
    </recommendedName>
    <alternativeName>
        <fullName evidence="11">4-methyl-5-beta-hydroxyethylthiazole kinase</fullName>
        <shortName evidence="11">TH kinase</shortName>
        <shortName evidence="11">Thz kinase</shortName>
    </alternativeName>
</protein>
<keyword evidence="8 11" id="KW-0067">ATP-binding</keyword>
<evidence type="ECO:0000256" key="2">
    <source>
        <dbReference type="ARBA" id="ARBA00001946"/>
    </source>
</evidence>
<dbReference type="GO" id="GO:0000287">
    <property type="term" value="F:magnesium ion binding"/>
    <property type="evidence" value="ECO:0007669"/>
    <property type="project" value="UniProtKB-UniRule"/>
</dbReference>
<evidence type="ECO:0000313" key="12">
    <source>
        <dbReference type="EMBL" id="MDO7786647.1"/>
    </source>
</evidence>
<evidence type="ECO:0000256" key="11">
    <source>
        <dbReference type="HAMAP-Rule" id="MF_00228"/>
    </source>
</evidence>
<evidence type="ECO:0000256" key="4">
    <source>
        <dbReference type="ARBA" id="ARBA00022679"/>
    </source>
</evidence>
<proteinExistence type="inferred from homology"/>
<feature type="binding site" evidence="11">
    <location>
        <position position="167"/>
    </location>
    <ligand>
        <name>ATP</name>
        <dbReference type="ChEBI" id="CHEBI:30616"/>
    </ligand>
</feature>
<dbReference type="GO" id="GO:0004417">
    <property type="term" value="F:hydroxyethylthiazole kinase activity"/>
    <property type="evidence" value="ECO:0007669"/>
    <property type="project" value="UniProtKB-UniRule"/>
</dbReference>
<dbReference type="SUPFAM" id="SSF53613">
    <property type="entry name" value="Ribokinase-like"/>
    <property type="match status" value="1"/>
</dbReference>
<evidence type="ECO:0000256" key="6">
    <source>
        <dbReference type="ARBA" id="ARBA00022741"/>
    </source>
</evidence>
<feature type="binding site" evidence="11">
    <location>
        <position position="46"/>
    </location>
    <ligand>
        <name>substrate</name>
    </ligand>
</feature>